<gene>
    <name evidence="1" type="ORF">HGA07_12015</name>
</gene>
<dbReference type="RefSeq" id="WP_157171392.1">
    <property type="nucleotide sequence ID" value="NZ_CAWPHS010000089.1"/>
</dbReference>
<dbReference type="AlphaFoldDB" id="A0A7X6LXA8"/>
<evidence type="ECO:0000313" key="2">
    <source>
        <dbReference type="Proteomes" id="UP000523447"/>
    </source>
</evidence>
<reference evidence="1 2" key="1">
    <citation type="submission" date="2020-04" db="EMBL/GenBank/DDBJ databases">
        <title>MicrobeNet Type strains.</title>
        <authorList>
            <person name="Nicholson A.C."/>
        </authorList>
    </citation>
    <scope>NUCLEOTIDE SEQUENCE [LARGE SCALE GENOMIC DNA]</scope>
    <source>
        <strain evidence="1 2">DSM 44445</strain>
    </source>
</reference>
<name>A0A7X6LXA8_9NOCA</name>
<keyword evidence="2" id="KW-1185">Reference proteome</keyword>
<dbReference type="EMBL" id="JAAXPE010000009">
    <property type="protein sequence ID" value="NKY86349.1"/>
    <property type="molecule type" value="Genomic_DNA"/>
</dbReference>
<accession>A0A7X6LXA8</accession>
<evidence type="ECO:0000313" key="1">
    <source>
        <dbReference type="EMBL" id="NKY86349.1"/>
    </source>
</evidence>
<dbReference type="Proteomes" id="UP000523447">
    <property type="component" value="Unassembled WGS sequence"/>
</dbReference>
<organism evidence="1 2">
    <name type="scientific">Nocardia veterana</name>
    <dbReference type="NCBI Taxonomy" id="132249"/>
    <lineage>
        <taxon>Bacteria</taxon>
        <taxon>Bacillati</taxon>
        <taxon>Actinomycetota</taxon>
        <taxon>Actinomycetes</taxon>
        <taxon>Mycobacteriales</taxon>
        <taxon>Nocardiaceae</taxon>
        <taxon>Nocardia</taxon>
    </lineage>
</organism>
<comment type="caution">
    <text evidence="1">The sequence shown here is derived from an EMBL/GenBank/DDBJ whole genome shotgun (WGS) entry which is preliminary data.</text>
</comment>
<sequence length="182" mass="19970">MRSAATTGGALGLWFREAEINKVLPLNDLAVSGKDLQTFLGLEFEVLAEVTTTAGSAEVIFSHGSRFGGHALYVEDGTVRYTYNLLGIPPEQRLEASAPAPGKHTIGVDFRISMSKSMTRRHCHGTDDAAAALRRGPGRRMHRRWVAPRPQARVRNQPWLSAKVPRWIPVRVSRSAMVTSPG</sequence>
<protein>
    <submittedName>
        <fullName evidence="1">Uncharacterized protein</fullName>
    </submittedName>
</protein>
<proteinExistence type="predicted"/>